<proteinExistence type="predicted"/>
<keyword evidence="3" id="KW-1185">Reference proteome</keyword>
<evidence type="ECO:0008006" key="4">
    <source>
        <dbReference type="Google" id="ProtNLM"/>
    </source>
</evidence>
<evidence type="ECO:0000313" key="3">
    <source>
        <dbReference type="Proteomes" id="UP001374535"/>
    </source>
</evidence>
<name>A0AAQ3N6S8_VIGMU</name>
<feature type="signal peptide" evidence="1">
    <location>
        <begin position="1"/>
        <end position="24"/>
    </location>
</feature>
<accession>A0AAQ3N6S8</accession>
<gene>
    <name evidence="2" type="ORF">V8G54_024134</name>
</gene>
<dbReference type="AlphaFoldDB" id="A0AAQ3N6S8"/>
<dbReference type="Proteomes" id="UP001374535">
    <property type="component" value="Chromosome 7"/>
</dbReference>
<organism evidence="2 3">
    <name type="scientific">Vigna mungo</name>
    <name type="common">Black gram</name>
    <name type="synonym">Phaseolus mungo</name>
    <dbReference type="NCBI Taxonomy" id="3915"/>
    <lineage>
        <taxon>Eukaryota</taxon>
        <taxon>Viridiplantae</taxon>
        <taxon>Streptophyta</taxon>
        <taxon>Embryophyta</taxon>
        <taxon>Tracheophyta</taxon>
        <taxon>Spermatophyta</taxon>
        <taxon>Magnoliopsida</taxon>
        <taxon>eudicotyledons</taxon>
        <taxon>Gunneridae</taxon>
        <taxon>Pentapetalae</taxon>
        <taxon>rosids</taxon>
        <taxon>fabids</taxon>
        <taxon>Fabales</taxon>
        <taxon>Fabaceae</taxon>
        <taxon>Papilionoideae</taxon>
        <taxon>50 kb inversion clade</taxon>
        <taxon>NPAAA clade</taxon>
        <taxon>indigoferoid/millettioid clade</taxon>
        <taxon>Phaseoleae</taxon>
        <taxon>Vigna</taxon>
    </lineage>
</organism>
<protein>
    <recommendedName>
        <fullName evidence="4">Thionin-like protein</fullName>
    </recommendedName>
</protein>
<evidence type="ECO:0000256" key="1">
    <source>
        <dbReference type="SAM" id="SignalP"/>
    </source>
</evidence>
<feature type="chain" id="PRO_5043033118" description="Thionin-like protein" evidence="1">
    <location>
        <begin position="25"/>
        <end position="109"/>
    </location>
</feature>
<sequence length="109" mass="12305">MRKVEIKAIGVLVMVMILFNFTHAELNSKTDGYICNVKCAVKCETKLFSPSYEKCVQDCRSHCNKLSSDPIYKCFTSCNLMKFIAYNTGAHGLANNVMNTCMQECTKKL</sequence>
<evidence type="ECO:0000313" key="2">
    <source>
        <dbReference type="EMBL" id="WVZ03328.1"/>
    </source>
</evidence>
<reference evidence="2 3" key="1">
    <citation type="journal article" date="2023" name="Life. Sci Alliance">
        <title>Evolutionary insights into 3D genome organization and epigenetic landscape of Vigna mungo.</title>
        <authorList>
            <person name="Junaid A."/>
            <person name="Singh B."/>
            <person name="Bhatia S."/>
        </authorList>
    </citation>
    <scope>NUCLEOTIDE SEQUENCE [LARGE SCALE GENOMIC DNA]</scope>
    <source>
        <strain evidence="2">Urdbean</strain>
    </source>
</reference>
<keyword evidence="1" id="KW-0732">Signal</keyword>
<dbReference type="EMBL" id="CP144694">
    <property type="protein sequence ID" value="WVZ03328.1"/>
    <property type="molecule type" value="Genomic_DNA"/>
</dbReference>